<dbReference type="STRING" id="135651.G0NW75"/>
<dbReference type="EMBL" id="GL379962">
    <property type="protein sequence ID" value="EGT38676.1"/>
    <property type="molecule type" value="Genomic_DNA"/>
</dbReference>
<dbReference type="GO" id="GO:0005634">
    <property type="term" value="C:nucleus"/>
    <property type="evidence" value="ECO:0007669"/>
    <property type="project" value="UniProtKB-SubCell"/>
</dbReference>
<feature type="region of interest" description="Disordered" evidence="9">
    <location>
        <begin position="111"/>
        <end position="138"/>
    </location>
</feature>
<accession>G0NW75</accession>
<keyword evidence="7" id="KW-0539">Nucleus</keyword>
<dbReference type="SMART" id="SM00355">
    <property type="entry name" value="ZnF_C2H2"/>
    <property type="match status" value="3"/>
</dbReference>
<feature type="compositionally biased region" description="Acidic residues" evidence="9">
    <location>
        <begin position="125"/>
        <end position="134"/>
    </location>
</feature>
<dbReference type="GO" id="GO:0003700">
    <property type="term" value="F:DNA-binding transcription factor activity"/>
    <property type="evidence" value="ECO:0007669"/>
    <property type="project" value="TreeGrafter"/>
</dbReference>
<dbReference type="AlphaFoldDB" id="G0NW75"/>
<keyword evidence="4 8" id="KW-0863">Zinc-finger</keyword>
<dbReference type="HOGENOM" id="CLU_1157284_0_0_1"/>
<feature type="domain" description="C2H2-type" evidence="10">
    <location>
        <begin position="57"/>
        <end position="85"/>
    </location>
</feature>
<keyword evidence="6" id="KW-0238">DNA-binding</keyword>
<dbReference type="GO" id="GO:0000978">
    <property type="term" value="F:RNA polymerase II cis-regulatory region sequence-specific DNA binding"/>
    <property type="evidence" value="ECO:0007669"/>
    <property type="project" value="TreeGrafter"/>
</dbReference>
<dbReference type="GO" id="GO:0006357">
    <property type="term" value="P:regulation of transcription by RNA polymerase II"/>
    <property type="evidence" value="ECO:0007669"/>
    <property type="project" value="TreeGrafter"/>
</dbReference>
<dbReference type="OMA" id="PQIKCEA"/>
<evidence type="ECO:0000256" key="8">
    <source>
        <dbReference type="PROSITE-ProRule" id="PRU00042"/>
    </source>
</evidence>
<evidence type="ECO:0000313" key="11">
    <source>
        <dbReference type="EMBL" id="EGT38676.1"/>
    </source>
</evidence>
<dbReference type="PANTHER" id="PTHR24404:SF114">
    <property type="entry name" value="KLUMPFUSS, ISOFORM B-RELATED"/>
    <property type="match status" value="1"/>
</dbReference>
<reference evidence="12" key="1">
    <citation type="submission" date="2011-07" db="EMBL/GenBank/DDBJ databases">
        <authorList>
            <consortium name="Caenorhabditis brenneri Sequencing and Analysis Consortium"/>
            <person name="Wilson R.K."/>
        </authorList>
    </citation>
    <scope>NUCLEOTIDE SEQUENCE [LARGE SCALE GENOMIC DNA]</scope>
    <source>
        <strain evidence="12">PB2801</strain>
    </source>
</reference>
<keyword evidence="12" id="KW-1185">Reference proteome</keyword>
<dbReference type="Gene3D" id="3.30.160.60">
    <property type="entry name" value="Classic Zinc Finger"/>
    <property type="match status" value="2"/>
</dbReference>
<proteinExistence type="predicted"/>
<comment type="subcellular location">
    <subcellularLocation>
        <location evidence="1">Nucleus</location>
    </subcellularLocation>
</comment>
<evidence type="ECO:0000256" key="4">
    <source>
        <dbReference type="ARBA" id="ARBA00022771"/>
    </source>
</evidence>
<evidence type="ECO:0000256" key="9">
    <source>
        <dbReference type="SAM" id="MobiDB-lite"/>
    </source>
</evidence>
<protein>
    <recommendedName>
        <fullName evidence="10">C2H2-type domain-containing protein</fullName>
    </recommendedName>
</protein>
<dbReference type="PROSITE" id="PS50157">
    <property type="entry name" value="ZINC_FINGER_C2H2_2"/>
    <property type="match status" value="2"/>
</dbReference>
<dbReference type="InterPro" id="IPR013087">
    <property type="entry name" value="Znf_C2H2_type"/>
</dbReference>
<dbReference type="InterPro" id="IPR050589">
    <property type="entry name" value="Ikaros_C2H2-ZF"/>
</dbReference>
<sequence length="240" mass="27213">MCDMSPEADLVVGLSLLVKQANKTNTFGSVRVYYDLSKYNSQMIDKQKPHEKKATPFKCDSCEEDFIANDSLVRHKTKIHGAKPVQCNLCEQSFALNIEKAAHREPQIKCEAEEEDDVNKKDDVADVEEEETDAPSENPLHNLVTMETAREIEANTPVEESIEFGDEDAVNDDKDNVEKDKNMFCYHCGIGFTDNPLYQFHKMFHGSPNPFHCSNCGIELDDKYEFNAHLVLFSHGSRSV</sequence>
<dbReference type="PROSITE" id="PS00028">
    <property type="entry name" value="ZINC_FINGER_C2H2_1"/>
    <property type="match status" value="3"/>
</dbReference>
<dbReference type="InterPro" id="IPR036236">
    <property type="entry name" value="Znf_C2H2_sf"/>
</dbReference>
<evidence type="ECO:0000256" key="3">
    <source>
        <dbReference type="ARBA" id="ARBA00022737"/>
    </source>
</evidence>
<keyword evidence="2" id="KW-0479">Metal-binding</keyword>
<dbReference type="Proteomes" id="UP000008068">
    <property type="component" value="Unassembled WGS sequence"/>
</dbReference>
<dbReference type="InParanoid" id="G0NW75"/>
<name>G0NW75_CAEBE</name>
<keyword evidence="5" id="KW-0862">Zinc</keyword>
<dbReference type="PANTHER" id="PTHR24404">
    <property type="entry name" value="ZINC FINGER PROTEIN"/>
    <property type="match status" value="1"/>
</dbReference>
<evidence type="ECO:0000256" key="7">
    <source>
        <dbReference type="ARBA" id="ARBA00023242"/>
    </source>
</evidence>
<evidence type="ECO:0000256" key="2">
    <source>
        <dbReference type="ARBA" id="ARBA00022723"/>
    </source>
</evidence>
<evidence type="ECO:0000313" key="12">
    <source>
        <dbReference type="Proteomes" id="UP000008068"/>
    </source>
</evidence>
<evidence type="ECO:0000256" key="1">
    <source>
        <dbReference type="ARBA" id="ARBA00004123"/>
    </source>
</evidence>
<evidence type="ECO:0000259" key="10">
    <source>
        <dbReference type="PROSITE" id="PS50157"/>
    </source>
</evidence>
<gene>
    <name evidence="11" type="ORF">CAEBREN_24950</name>
</gene>
<dbReference type="GO" id="GO:0008270">
    <property type="term" value="F:zinc ion binding"/>
    <property type="evidence" value="ECO:0007669"/>
    <property type="project" value="UniProtKB-KW"/>
</dbReference>
<evidence type="ECO:0000256" key="5">
    <source>
        <dbReference type="ARBA" id="ARBA00022833"/>
    </source>
</evidence>
<dbReference type="SUPFAM" id="SSF57667">
    <property type="entry name" value="beta-beta-alpha zinc fingers"/>
    <property type="match status" value="2"/>
</dbReference>
<dbReference type="OrthoDB" id="5576026at2759"/>
<dbReference type="eggNOG" id="KOG1721">
    <property type="taxonomic scope" value="Eukaryota"/>
</dbReference>
<evidence type="ECO:0000256" key="6">
    <source>
        <dbReference type="ARBA" id="ARBA00023125"/>
    </source>
</evidence>
<organism evidence="12">
    <name type="scientific">Caenorhabditis brenneri</name>
    <name type="common">Nematode worm</name>
    <dbReference type="NCBI Taxonomy" id="135651"/>
    <lineage>
        <taxon>Eukaryota</taxon>
        <taxon>Metazoa</taxon>
        <taxon>Ecdysozoa</taxon>
        <taxon>Nematoda</taxon>
        <taxon>Chromadorea</taxon>
        <taxon>Rhabditida</taxon>
        <taxon>Rhabditina</taxon>
        <taxon>Rhabditomorpha</taxon>
        <taxon>Rhabditoidea</taxon>
        <taxon>Rhabditidae</taxon>
        <taxon>Peloderinae</taxon>
        <taxon>Caenorhabditis</taxon>
    </lineage>
</organism>
<feature type="domain" description="C2H2-type" evidence="10">
    <location>
        <begin position="183"/>
        <end position="210"/>
    </location>
</feature>
<keyword evidence="3" id="KW-0677">Repeat</keyword>